<keyword evidence="1" id="KW-0812">Transmembrane</keyword>
<keyword evidence="1" id="KW-1133">Transmembrane helix</keyword>
<gene>
    <name evidence="2" type="ORF">NCTC7582_02300</name>
</gene>
<accession>A0A2X0YVV5</accession>
<protein>
    <submittedName>
        <fullName evidence="2">Predicted methyltransferase (Contains TPR repeat)</fullName>
    </submittedName>
</protein>
<organism evidence="2 3">
    <name type="scientific">Lysinibacillus capsici</name>
    <dbReference type="NCBI Taxonomy" id="2115968"/>
    <lineage>
        <taxon>Bacteria</taxon>
        <taxon>Bacillati</taxon>
        <taxon>Bacillota</taxon>
        <taxon>Bacilli</taxon>
        <taxon>Bacillales</taxon>
        <taxon>Bacillaceae</taxon>
        <taxon>Lysinibacillus</taxon>
    </lineage>
</organism>
<keyword evidence="2" id="KW-0489">Methyltransferase</keyword>
<reference evidence="2 3" key="1">
    <citation type="submission" date="2018-06" db="EMBL/GenBank/DDBJ databases">
        <authorList>
            <consortium name="Pathogen Informatics"/>
            <person name="Doyle S."/>
        </authorList>
    </citation>
    <scope>NUCLEOTIDE SEQUENCE [LARGE SCALE GENOMIC DNA]</scope>
    <source>
        <strain evidence="2 3">NCTC7582</strain>
    </source>
</reference>
<dbReference type="Proteomes" id="UP000251431">
    <property type="component" value="Unassembled WGS sequence"/>
</dbReference>
<dbReference type="Gene3D" id="1.25.40.10">
    <property type="entry name" value="Tetratricopeptide repeat domain"/>
    <property type="match status" value="1"/>
</dbReference>
<dbReference type="InterPro" id="IPR011990">
    <property type="entry name" value="TPR-like_helical_dom_sf"/>
</dbReference>
<dbReference type="AlphaFoldDB" id="A0A2X0YVV5"/>
<evidence type="ECO:0000256" key="1">
    <source>
        <dbReference type="SAM" id="Phobius"/>
    </source>
</evidence>
<dbReference type="GO" id="GO:0032259">
    <property type="term" value="P:methylation"/>
    <property type="evidence" value="ECO:0007669"/>
    <property type="project" value="UniProtKB-KW"/>
</dbReference>
<evidence type="ECO:0000313" key="2">
    <source>
        <dbReference type="EMBL" id="SPT99427.1"/>
    </source>
</evidence>
<keyword evidence="1" id="KW-0472">Membrane</keyword>
<sequence>MTVTESGKKYILSGIIAFIVVGLIVANVLAGKQDEEFMMSESLYNQALEFHGNGDLDSAELMISEVLKKHPQSEVANYVAGLITAQNGDLKKAAIYMQKVLVINPHKVEDPRFMIQLGEIFVGAEKYEEAKIVLLRCQESQWTLEDFPNYQEHISTLLAQIENL</sequence>
<dbReference type="SUPFAM" id="SSF48452">
    <property type="entry name" value="TPR-like"/>
    <property type="match status" value="1"/>
</dbReference>
<proteinExistence type="predicted"/>
<name>A0A2X0YVV5_9BACI</name>
<dbReference type="RefSeq" id="WP_112117333.1">
    <property type="nucleotide sequence ID" value="NZ_JAXOWA010000002.1"/>
</dbReference>
<dbReference type="EMBL" id="UAQE01000001">
    <property type="protein sequence ID" value="SPT99427.1"/>
    <property type="molecule type" value="Genomic_DNA"/>
</dbReference>
<keyword evidence="2" id="KW-0808">Transferase</keyword>
<dbReference type="GO" id="GO:0008168">
    <property type="term" value="F:methyltransferase activity"/>
    <property type="evidence" value="ECO:0007669"/>
    <property type="project" value="UniProtKB-KW"/>
</dbReference>
<feature type="transmembrane region" description="Helical" evidence="1">
    <location>
        <begin position="12"/>
        <end position="30"/>
    </location>
</feature>
<evidence type="ECO:0000313" key="3">
    <source>
        <dbReference type="Proteomes" id="UP000251431"/>
    </source>
</evidence>